<accession>E9H122</accession>
<dbReference type="FunFam" id="1.25.40.420:FF:000012">
    <property type="entry name" value="BTB/POZ and TAZ domain-containing protein 2"/>
    <property type="match status" value="1"/>
</dbReference>
<dbReference type="Gene3D" id="1.25.40.420">
    <property type="match status" value="1"/>
</dbReference>
<dbReference type="SMART" id="SM00225">
    <property type="entry name" value="BTB"/>
    <property type="match status" value="1"/>
</dbReference>
<dbReference type="PhylomeDB" id="E9H122"/>
<dbReference type="OMA" id="FRNEQRW"/>
<dbReference type="PROSITE" id="PS50097">
    <property type="entry name" value="BTB"/>
    <property type="match status" value="1"/>
</dbReference>
<evidence type="ECO:0000259" key="2">
    <source>
        <dbReference type="PROSITE" id="PS50097"/>
    </source>
</evidence>
<dbReference type="SUPFAM" id="SSF54695">
    <property type="entry name" value="POZ domain"/>
    <property type="match status" value="1"/>
</dbReference>
<evidence type="ECO:0000313" key="4">
    <source>
        <dbReference type="Proteomes" id="UP000000305"/>
    </source>
</evidence>
<evidence type="ECO:0000256" key="1">
    <source>
        <dbReference type="ARBA" id="ARBA00022723"/>
    </source>
</evidence>
<dbReference type="GO" id="GO:0009751">
    <property type="term" value="P:response to salicylic acid"/>
    <property type="evidence" value="ECO:0007669"/>
    <property type="project" value="UniProtKB-ARBA"/>
</dbReference>
<dbReference type="AlphaFoldDB" id="E9H122"/>
<dbReference type="PANTHER" id="PTHR24413">
    <property type="entry name" value="SPECKLE-TYPE POZ PROTEIN"/>
    <property type="match status" value="1"/>
</dbReference>
<name>E9H122_DAPPU</name>
<dbReference type="GO" id="GO:0042542">
    <property type="term" value="P:response to hydrogen peroxide"/>
    <property type="evidence" value="ECO:0007669"/>
    <property type="project" value="UniProtKB-ARBA"/>
</dbReference>
<dbReference type="FunFam" id="3.30.710.10:FF:000186">
    <property type="entry name" value="Uncharacterized protein"/>
    <property type="match status" value="1"/>
</dbReference>
<dbReference type="GO" id="GO:0005737">
    <property type="term" value="C:cytoplasm"/>
    <property type="evidence" value="ECO:0000318"/>
    <property type="project" value="GO_Central"/>
</dbReference>
<evidence type="ECO:0000313" key="3">
    <source>
        <dbReference type="EMBL" id="EFX74598.1"/>
    </source>
</evidence>
<sequence>MAGNWQAVKYCKSMREFLTIWMDFPSSTVVENETASMSNSFNDISELFFKQTLCDVAFHFSNGKTIGAHVLILSAGSPVFASMFQSKSGRESQARKVTIEDIGRKVFRQFLIYLYTGKAPKLERESMTQSLYEAAEKYKVLSLQRECVQALLQRRLKIENAIDLLIWSHSKAIDKLLEIVMKFVTDNFRELCYKSEWLEVIKNHPELCLLVNQRVAGPAPITIE</sequence>
<dbReference type="KEGG" id="dpx:DAPPUDRAFT_307225"/>
<dbReference type="Gene3D" id="3.30.710.10">
    <property type="entry name" value="Potassium Channel Kv1.1, Chain A"/>
    <property type="match status" value="1"/>
</dbReference>
<dbReference type="InterPro" id="IPR000210">
    <property type="entry name" value="BTB/POZ_dom"/>
</dbReference>
<dbReference type="GO" id="GO:0005634">
    <property type="term" value="C:nucleus"/>
    <property type="evidence" value="ECO:0000318"/>
    <property type="project" value="GO_Central"/>
</dbReference>
<proteinExistence type="predicted"/>
<protein>
    <recommendedName>
        <fullName evidence="2">BTB domain-containing protein</fullName>
    </recommendedName>
</protein>
<dbReference type="GO" id="GO:0030162">
    <property type="term" value="P:regulation of proteolysis"/>
    <property type="evidence" value="ECO:0000318"/>
    <property type="project" value="GO_Central"/>
</dbReference>
<dbReference type="HOGENOM" id="CLU_004253_2_3_1"/>
<dbReference type="Proteomes" id="UP000000305">
    <property type="component" value="Unassembled WGS sequence"/>
</dbReference>
<dbReference type="GO" id="GO:0046872">
    <property type="term" value="F:metal ion binding"/>
    <property type="evidence" value="ECO:0007669"/>
    <property type="project" value="UniProtKB-KW"/>
</dbReference>
<dbReference type="EMBL" id="GL732582">
    <property type="protein sequence ID" value="EFX74598.1"/>
    <property type="molecule type" value="Genomic_DNA"/>
</dbReference>
<dbReference type="InParanoid" id="E9H122"/>
<dbReference type="Pfam" id="PF00651">
    <property type="entry name" value="BTB"/>
    <property type="match status" value="1"/>
</dbReference>
<keyword evidence="4" id="KW-1185">Reference proteome</keyword>
<dbReference type="InterPro" id="IPR011333">
    <property type="entry name" value="SKP1/BTB/POZ_sf"/>
</dbReference>
<dbReference type="eggNOG" id="KOG1987">
    <property type="taxonomic scope" value="Eukaryota"/>
</dbReference>
<feature type="domain" description="BTB" evidence="2">
    <location>
        <begin position="54"/>
        <end position="123"/>
    </location>
</feature>
<dbReference type="GO" id="GO:0005516">
    <property type="term" value="F:calmodulin binding"/>
    <property type="evidence" value="ECO:0007669"/>
    <property type="project" value="UniProtKB-ARBA"/>
</dbReference>
<dbReference type="OrthoDB" id="6359816at2759"/>
<reference evidence="3 4" key="1">
    <citation type="journal article" date="2011" name="Science">
        <title>The ecoresponsive genome of Daphnia pulex.</title>
        <authorList>
            <person name="Colbourne J.K."/>
            <person name="Pfrender M.E."/>
            <person name="Gilbert D."/>
            <person name="Thomas W.K."/>
            <person name="Tucker A."/>
            <person name="Oakley T.H."/>
            <person name="Tokishita S."/>
            <person name="Aerts A."/>
            <person name="Arnold G.J."/>
            <person name="Basu M.K."/>
            <person name="Bauer D.J."/>
            <person name="Caceres C.E."/>
            <person name="Carmel L."/>
            <person name="Casola C."/>
            <person name="Choi J.H."/>
            <person name="Detter J.C."/>
            <person name="Dong Q."/>
            <person name="Dusheyko S."/>
            <person name="Eads B.D."/>
            <person name="Frohlich T."/>
            <person name="Geiler-Samerotte K.A."/>
            <person name="Gerlach D."/>
            <person name="Hatcher P."/>
            <person name="Jogdeo S."/>
            <person name="Krijgsveld J."/>
            <person name="Kriventseva E.V."/>
            <person name="Kultz D."/>
            <person name="Laforsch C."/>
            <person name="Lindquist E."/>
            <person name="Lopez J."/>
            <person name="Manak J.R."/>
            <person name="Muller J."/>
            <person name="Pangilinan J."/>
            <person name="Patwardhan R.P."/>
            <person name="Pitluck S."/>
            <person name="Pritham E.J."/>
            <person name="Rechtsteiner A."/>
            <person name="Rho M."/>
            <person name="Rogozin I.B."/>
            <person name="Sakarya O."/>
            <person name="Salamov A."/>
            <person name="Schaack S."/>
            <person name="Shapiro H."/>
            <person name="Shiga Y."/>
            <person name="Skalitzky C."/>
            <person name="Smith Z."/>
            <person name="Souvorov A."/>
            <person name="Sung W."/>
            <person name="Tang Z."/>
            <person name="Tsuchiya D."/>
            <person name="Tu H."/>
            <person name="Vos H."/>
            <person name="Wang M."/>
            <person name="Wolf Y.I."/>
            <person name="Yamagata H."/>
            <person name="Yamada T."/>
            <person name="Ye Y."/>
            <person name="Shaw J.R."/>
            <person name="Andrews J."/>
            <person name="Crease T.J."/>
            <person name="Tang H."/>
            <person name="Lucas S.M."/>
            <person name="Robertson H.M."/>
            <person name="Bork P."/>
            <person name="Koonin E.V."/>
            <person name="Zdobnov E.M."/>
            <person name="Grigoriev I.V."/>
            <person name="Lynch M."/>
            <person name="Boore J.L."/>
        </authorList>
    </citation>
    <scope>NUCLEOTIDE SEQUENCE [LARGE SCALE GENOMIC DNA]</scope>
</reference>
<gene>
    <name evidence="3" type="ORF">DAPPUDRAFT_307225</name>
</gene>
<organism evidence="3 4">
    <name type="scientific">Daphnia pulex</name>
    <name type="common">Water flea</name>
    <dbReference type="NCBI Taxonomy" id="6669"/>
    <lineage>
        <taxon>Eukaryota</taxon>
        <taxon>Metazoa</taxon>
        <taxon>Ecdysozoa</taxon>
        <taxon>Arthropoda</taxon>
        <taxon>Crustacea</taxon>
        <taxon>Branchiopoda</taxon>
        <taxon>Diplostraca</taxon>
        <taxon>Cladocera</taxon>
        <taxon>Anomopoda</taxon>
        <taxon>Daphniidae</taxon>
        <taxon>Daphnia</taxon>
    </lineage>
</organism>
<dbReference type="GO" id="GO:0043161">
    <property type="term" value="P:proteasome-mediated ubiquitin-dependent protein catabolic process"/>
    <property type="evidence" value="ECO:0000318"/>
    <property type="project" value="GO_Central"/>
</dbReference>
<keyword evidence="1" id="KW-0479">Metal-binding</keyword>
<dbReference type="GO" id="GO:0031625">
    <property type="term" value="F:ubiquitin protein ligase binding"/>
    <property type="evidence" value="ECO:0000318"/>
    <property type="project" value="GO_Central"/>
</dbReference>
<dbReference type="STRING" id="6669.E9H122"/>